<dbReference type="RefSeq" id="WP_108992886.1">
    <property type="nucleotide sequence ID" value="NZ_BDQX01000116.1"/>
</dbReference>
<keyword evidence="1" id="KW-0812">Transmembrane</keyword>
<reference evidence="2 3" key="1">
    <citation type="submission" date="2017-08" db="EMBL/GenBank/DDBJ databases">
        <title>Substantial Increase in Enzyme Production by Combined Drug-Resistance Mutations in Paenibacillus agaridevorans.</title>
        <authorList>
            <person name="Tanaka Y."/>
            <person name="Funane K."/>
            <person name="Hosaka T."/>
            <person name="Shiwa Y."/>
            <person name="Fujita N."/>
            <person name="Miyazaki T."/>
            <person name="Yoshikawa H."/>
            <person name="Murakami K."/>
            <person name="Kasahara K."/>
            <person name="Inaoka T."/>
            <person name="Hiraga Y."/>
            <person name="Ochi K."/>
        </authorList>
    </citation>
    <scope>NUCLEOTIDE SEQUENCE [LARGE SCALE GENOMIC DNA]</scope>
    <source>
        <strain evidence="2 3">T-3040</strain>
    </source>
</reference>
<dbReference type="Proteomes" id="UP000245202">
    <property type="component" value="Unassembled WGS sequence"/>
</dbReference>
<feature type="transmembrane region" description="Helical" evidence="1">
    <location>
        <begin position="149"/>
        <end position="168"/>
    </location>
</feature>
<dbReference type="Gene3D" id="1.10.530.10">
    <property type="match status" value="1"/>
</dbReference>
<organism evidence="2 3">
    <name type="scientific">Paenibacillus agaridevorans</name>
    <dbReference type="NCBI Taxonomy" id="171404"/>
    <lineage>
        <taxon>Bacteria</taxon>
        <taxon>Bacillati</taxon>
        <taxon>Bacillota</taxon>
        <taxon>Bacilli</taxon>
        <taxon>Bacillales</taxon>
        <taxon>Paenibacillaceae</taxon>
        <taxon>Paenibacillus</taxon>
    </lineage>
</organism>
<proteinExistence type="predicted"/>
<keyword evidence="1" id="KW-0472">Membrane</keyword>
<keyword evidence="1" id="KW-1133">Transmembrane helix</keyword>
<evidence type="ECO:0000313" key="3">
    <source>
        <dbReference type="Proteomes" id="UP000245202"/>
    </source>
</evidence>
<protein>
    <submittedName>
        <fullName evidence="2">Uncharacterized protein</fullName>
    </submittedName>
</protein>
<evidence type="ECO:0000313" key="2">
    <source>
        <dbReference type="EMBL" id="GBG07903.1"/>
    </source>
</evidence>
<comment type="caution">
    <text evidence="2">The sequence shown here is derived from an EMBL/GenBank/DDBJ whole genome shotgun (WGS) entry which is preliminary data.</text>
</comment>
<dbReference type="EMBL" id="BDQX01000116">
    <property type="protein sequence ID" value="GBG07903.1"/>
    <property type="molecule type" value="Genomic_DNA"/>
</dbReference>
<dbReference type="AlphaFoldDB" id="A0A2R5EVT0"/>
<name>A0A2R5EVT0_9BACL</name>
<evidence type="ECO:0000256" key="1">
    <source>
        <dbReference type="SAM" id="Phobius"/>
    </source>
</evidence>
<gene>
    <name evidence="2" type="ORF">PAT3040_02467</name>
</gene>
<accession>A0A2R5EVT0</accession>
<keyword evidence="3" id="KW-1185">Reference proteome</keyword>
<sequence>MTADQAYVLTPRDVRQIRNYVLNKYAGMPSRKRAEIVADAVSRIIYRQLPDFDGAVKHALTSQLIRTIVLEENRSVCSDDIFQLCIELDHNDEAIRRPLDRWVREQERKLQSTAELSTAEIGIRDWSSESPINAAAMPDSHNKRMRRRVLTYGLLCLLIVASITLYTWQSATPILQGGRPSVVVPVPDQQLVEAPPAALNELPAGLRYAEVDRERLMAYLSERNSLLAEKHYLDAILNTAEQFDIHPALLFAITGQEQGFVPVTHKKAKQIANNPFNVFHSWEEFNTNIEQSSAIAARTINRLSKDRPSDVDPIVWINREYAEDPNWSKGVSLIMRDIVMSLDGS</sequence>